<dbReference type="CDD" id="cd07067">
    <property type="entry name" value="HP_PGM_like"/>
    <property type="match status" value="1"/>
</dbReference>
<dbReference type="SUPFAM" id="SSF53254">
    <property type="entry name" value="Phosphoglycerate mutase-like"/>
    <property type="match status" value="1"/>
</dbReference>
<protein>
    <submittedName>
        <fullName evidence="1">Histidine phosphatase family protein</fullName>
    </submittedName>
</protein>
<name>A0ABT8MRY4_9BACL</name>
<keyword evidence="2" id="KW-1185">Reference proteome</keyword>
<organism evidence="1 2">
    <name type="scientific">Planococcus liqunii</name>
    <dbReference type="NCBI Taxonomy" id="3058394"/>
    <lineage>
        <taxon>Bacteria</taxon>
        <taxon>Bacillati</taxon>
        <taxon>Bacillota</taxon>
        <taxon>Bacilli</taxon>
        <taxon>Bacillales</taxon>
        <taxon>Caryophanaceae</taxon>
        <taxon>Planococcus</taxon>
    </lineage>
</organism>
<sequence>MKKTIYLVRHCSATGQEPGALLTPEGEQQARQLANFFQDKEIRHIISSPFTRAIESIEPTADLLGLGIEVEDRLAERVLSTDNLPDWMERLKESFQDLDMKLSGGESGMEAAERGMAALASAADRTILVTHGNLLGLMLKKIDESYGYEEWKNFTNPDIYQVEIEGAAFQANRIWE</sequence>
<dbReference type="InterPro" id="IPR050275">
    <property type="entry name" value="PGM_Phosphatase"/>
</dbReference>
<evidence type="ECO:0000313" key="1">
    <source>
        <dbReference type="EMBL" id="MDN7227667.1"/>
    </source>
</evidence>
<dbReference type="PANTHER" id="PTHR48100:SF1">
    <property type="entry name" value="HISTIDINE PHOSPHATASE FAMILY PROTEIN-RELATED"/>
    <property type="match status" value="1"/>
</dbReference>
<dbReference type="Gene3D" id="3.40.50.1240">
    <property type="entry name" value="Phosphoglycerate mutase-like"/>
    <property type="match status" value="1"/>
</dbReference>
<dbReference type="EMBL" id="JAUJWW010000004">
    <property type="protein sequence ID" value="MDN7227667.1"/>
    <property type="molecule type" value="Genomic_DNA"/>
</dbReference>
<reference evidence="1 2" key="1">
    <citation type="submission" date="2023-06" db="EMBL/GenBank/DDBJ databases">
        <title>Novel species in genus Planococcus.</title>
        <authorList>
            <person name="Ning S."/>
        </authorList>
    </citation>
    <scope>NUCLEOTIDE SEQUENCE [LARGE SCALE GENOMIC DNA]</scope>
    <source>
        <strain evidence="1 2">N064</strain>
    </source>
</reference>
<dbReference type="InterPro" id="IPR013078">
    <property type="entry name" value="His_Pase_superF_clade-1"/>
</dbReference>
<dbReference type="Proteomes" id="UP001172054">
    <property type="component" value="Unassembled WGS sequence"/>
</dbReference>
<dbReference type="RefSeq" id="WP_301726293.1">
    <property type="nucleotide sequence ID" value="NZ_JAUJWW010000004.1"/>
</dbReference>
<dbReference type="SMART" id="SM00855">
    <property type="entry name" value="PGAM"/>
    <property type="match status" value="1"/>
</dbReference>
<dbReference type="Pfam" id="PF00300">
    <property type="entry name" value="His_Phos_1"/>
    <property type="match status" value="1"/>
</dbReference>
<proteinExistence type="predicted"/>
<dbReference type="InterPro" id="IPR029033">
    <property type="entry name" value="His_PPase_superfam"/>
</dbReference>
<gene>
    <name evidence="1" type="ORF">QWY15_10205</name>
</gene>
<dbReference type="PANTHER" id="PTHR48100">
    <property type="entry name" value="BROAD-SPECIFICITY PHOSPHATASE YOR283W-RELATED"/>
    <property type="match status" value="1"/>
</dbReference>
<accession>A0ABT8MRY4</accession>
<evidence type="ECO:0000313" key="2">
    <source>
        <dbReference type="Proteomes" id="UP001172054"/>
    </source>
</evidence>
<comment type="caution">
    <text evidence="1">The sequence shown here is derived from an EMBL/GenBank/DDBJ whole genome shotgun (WGS) entry which is preliminary data.</text>
</comment>